<dbReference type="EMBL" id="MK072066">
    <property type="protein sequence ID" value="AYV77701.1"/>
    <property type="molecule type" value="Genomic_DNA"/>
</dbReference>
<protein>
    <submittedName>
        <fullName evidence="1">Uncharacterized protein</fullName>
    </submittedName>
</protein>
<gene>
    <name evidence="1" type="ORF">Edafosvirus1_32</name>
</gene>
<reference evidence="1" key="1">
    <citation type="submission" date="2018-10" db="EMBL/GenBank/DDBJ databases">
        <title>Hidden diversity of soil giant viruses.</title>
        <authorList>
            <person name="Schulz F."/>
            <person name="Alteio L."/>
            <person name="Goudeau D."/>
            <person name="Ryan E.M."/>
            <person name="Malmstrom R.R."/>
            <person name="Blanchard J."/>
            <person name="Woyke T."/>
        </authorList>
    </citation>
    <scope>NUCLEOTIDE SEQUENCE</scope>
    <source>
        <strain evidence="1">EDV1</strain>
    </source>
</reference>
<name>A0A3G4ZUM9_9VIRU</name>
<evidence type="ECO:0000313" key="1">
    <source>
        <dbReference type="EMBL" id="AYV77701.1"/>
    </source>
</evidence>
<accession>A0A3G4ZUM9</accession>
<sequence>MEKSIEINLIELTDVRTNIRKRRASQIPKEPVGTYKEIKLSNGYFRSFVEKPVKNYIVKEDDTILDLCCMVSIEKKMHIQYMMILNDIQYINMNEAKLPNATKLKDLKTLYIYSASNANLKELTKYEIELITKKEIDYITTKYEYKFSPIFINLRIYINCPEIQSYAYVPRQRLEHIYVTIDPLSNFHDLENQMLQKIVDKGIIKNIEQIQYRSIIQLMNFHEGEDDGHWTPENILVNRKDLRHSDYKDMILLNKLISYSTISMTVSAIKDNFIKLKCSYLKNEKTILINQDDSVNDIMKYVDPLIGKDRHIVIYHNTKILNDTIKISTCLIDNDSIKIVVLPRINYTDIDFLELYKKRNILYDLTININDGKSNSIDYNVFHMLFIINSNMDEDNLFFMWLKNKGKFDDIKSNKMIIDVSSSPFDKYTWEENNFTITFIIDYMYHNNEKYDIEELMKKLQCLNEWINYFGLIKLKEFINSHEVLEYYERLSCGSDVAINKEIESL</sequence>
<organism evidence="1">
    <name type="scientific">Edafosvirus sp</name>
    <dbReference type="NCBI Taxonomy" id="2487765"/>
    <lineage>
        <taxon>Viruses</taxon>
        <taxon>Varidnaviria</taxon>
        <taxon>Bamfordvirae</taxon>
        <taxon>Nucleocytoviricota</taxon>
        <taxon>Megaviricetes</taxon>
        <taxon>Imitervirales</taxon>
        <taxon>Mimiviridae</taxon>
        <taxon>Klosneuvirinae</taxon>
    </lineage>
</organism>
<proteinExistence type="predicted"/>